<dbReference type="InterPro" id="IPR001646">
    <property type="entry name" value="5peptide_repeat"/>
</dbReference>
<keyword evidence="3" id="KW-1185">Reference proteome</keyword>
<dbReference type="Gene3D" id="2.160.20.80">
    <property type="entry name" value="E3 ubiquitin-protein ligase SopA"/>
    <property type="match status" value="1"/>
</dbReference>
<dbReference type="InterPro" id="IPR051082">
    <property type="entry name" value="Pentapeptide-BTB/POZ_domain"/>
</dbReference>
<reference evidence="2 3" key="1">
    <citation type="submission" date="2021-03" db="EMBL/GenBank/DDBJ databases">
        <title>Assistant Professor.</title>
        <authorList>
            <person name="Huq M.A."/>
        </authorList>
    </citation>
    <scope>NUCLEOTIDE SEQUENCE [LARGE SCALE GENOMIC DNA]</scope>
    <source>
        <strain evidence="2 3">MAH-29</strain>
    </source>
</reference>
<feature type="transmembrane region" description="Helical" evidence="1">
    <location>
        <begin position="55"/>
        <end position="79"/>
    </location>
</feature>
<evidence type="ECO:0000313" key="2">
    <source>
        <dbReference type="EMBL" id="MBO9203892.1"/>
    </source>
</evidence>
<feature type="transmembrane region" description="Helical" evidence="1">
    <location>
        <begin position="150"/>
        <end position="173"/>
    </location>
</feature>
<dbReference type="Pfam" id="PF00805">
    <property type="entry name" value="Pentapeptide"/>
    <property type="match status" value="2"/>
</dbReference>
<dbReference type="Proteomes" id="UP000677244">
    <property type="component" value="Unassembled WGS sequence"/>
</dbReference>
<protein>
    <submittedName>
        <fullName evidence="2">Pentapeptide repeat-containing protein</fullName>
    </submittedName>
</protein>
<sequence>MEKDFSHKNLKGASFKNEDLAHARFAESDLRGADFSGSNLDGADFTHVKTGITPINIVLIFLTTLVVSAFSGYVAMLAGQTVQEMLDSKVTNVRMAGIISIAITILFILISYWRGVGRAVSQLIIPAIITAFIIGIIAKVSGLGTGMGMLYLILSLVLVAVMFVVGTIARATAGALSNILFLIVAMSGAFFGRSVGGGIGTVIMALSCAIISKKALKGAPGFDSLRRIAAIITRKYGTSFRNSRLTDADFSRSHLHNSDFSEVDTSAVHWGNSKKINCISNEKILA</sequence>
<name>A0ABS3Z2A8_9BACT</name>
<dbReference type="EMBL" id="JAGHKO010000011">
    <property type="protein sequence ID" value="MBO9203892.1"/>
    <property type="molecule type" value="Genomic_DNA"/>
</dbReference>
<dbReference type="SUPFAM" id="SSF141571">
    <property type="entry name" value="Pentapeptide repeat-like"/>
    <property type="match status" value="1"/>
</dbReference>
<keyword evidence="1" id="KW-1133">Transmembrane helix</keyword>
<comment type="caution">
    <text evidence="2">The sequence shown here is derived from an EMBL/GenBank/DDBJ whole genome shotgun (WGS) entry which is preliminary data.</text>
</comment>
<dbReference type="PANTHER" id="PTHR14136">
    <property type="entry name" value="BTB_POZ DOMAIN-CONTAINING PROTEIN KCTD9"/>
    <property type="match status" value="1"/>
</dbReference>
<evidence type="ECO:0000256" key="1">
    <source>
        <dbReference type="SAM" id="Phobius"/>
    </source>
</evidence>
<feature type="transmembrane region" description="Helical" evidence="1">
    <location>
        <begin position="119"/>
        <end position="138"/>
    </location>
</feature>
<dbReference type="RefSeq" id="WP_209141943.1">
    <property type="nucleotide sequence ID" value="NZ_JAGHKO010000011.1"/>
</dbReference>
<feature type="transmembrane region" description="Helical" evidence="1">
    <location>
        <begin position="91"/>
        <end position="113"/>
    </location>
</feature>
<keyword evidence="1" id="KW-0472">Membrane</keyword>
<gene>
    <name evidence="2" type="ORF">J7I42_26645</name>
</gene>
<keyword evidence="1" id="KW-0812">Transmembrane</keyword>
<dbReference type="PANTHER" id="PTHR14136:SF21">
    <property type="entry name" value="BTB DOMAIN-CONTAINING PROTEIN"/>
    <property type="match status" value="1"/>
</dbReference>
<evidence type="ECO:0000313" key="3">
    <source>
        <dbReference type="Proteomes" id="UP000677244"/>
    </source>
</evidence>
<organism evidence="2 3">
    <name type="scientific">Niastella soli</name>
    <dbReference type="NCBI Taxonomy" id="2821487"/>
    <lineage>
        <taxon>Bacteria</taxon>
        <taxon>Pseudomonadati</taxon>
        <taxon>Bacteroidota</taxon>
        <taxon>Chitinophagia</taxon>
        <taxon>Chitinophagales</taxon>
        <taxon>Chitinophagaceae</taxon>
        <taxon>Niastella</taxon>
    </lineage>
</organism>
<proteinExistence type="predicted"/>
<feature type="transmembrane region" description="Helical" evidence="1">
    <location>
        <begin position="179"/>
        <end position="206"/>
    </location>
</feature>
<accession>A0ABS3Z2A8</accession>